<evidence type="ECO:0000313" key="6">
    <source>
        <dbReference type="EMBL" id="SNV68384.1"/>
    </source>
</evidence>
<dbReference type="CDD" id="cd15482">
    <property type="entry name" value="Sialidase_non-viral"/>
    <property type="match status" value="1"/>
</dbReference>
<reference evidence="6 7" key="1">
    <citation type="submission" date="2017-06" db="EMBL/GenBank/DDBJ databases">
        <authorList>
            <consortium name="Pathogen Informatics"/>
        </authorList>
    </citation>
    <scope>NUCLEOTIDE SEQUENCE [LARGE SCALE GENOMIC DNA]</scope>
    <source>
        <strain evidence="6 7">NCTC13839</strain>
    </source>
</reference>
<proteinExistence type="inferred from homology"/>
<evidence type="ECO:0000313" key="7">
    <source>
        <dbReference type="Proteomes" id="UP000242084"/>
    </source>
</evidence>
<comment type="similarity">
    <text evidence="2">Belongs to the glycosyl hydrolase 33 family.</text>
</comment>
<dbReference type="InterPro" id="IPR023364">
    <property type="entry name" value="Trans_sialidase_dom3"/>
</dbReference>
<dbReference type="PANTHER" id="PTHR10628">
    <property type="entry name" value="SIALIDASE"/>
    <property type="match status" value="1"/>
</dbReference>
<dbReference type="Gene3D" id="2.120.10.10">
    <property type="match status" value="1"/>
</dbReference>
<protein>
    <recommendedName>
        <fullName evidence="3">exo-alpha-sialidase</fullName>
        <ecNumber evidence="3">3.2.1.18</ecNumber>
    </recommendedName>
</protein>
<accession>A0A239ZCC9</accession>
<dbReference type="Proteomes" id="UP000242084">
    <property type="component" value="Chromosome 1"/>
</dbReference>
<dbReference type="OrthoDB" id="7294637at2"/>
<dbReference type="PANTHER" id="PTHR10628:SF30">
    <property type="entry name" value="EXO-ALPHA-SIALIDASE"/>
    <property type="match status" value="1"/>
</dbReference>
<feature type="chain" id="PRO_5039279932" description="exo-alpha-sialidase" evidence="4">
    <location>
        <begin position="20"/>
        <end position="476"/>
    </location>
</feature>
<comment type="catalytic activity">
    <reaction evidence="1">
        <text>Hydrolysis of alpha-(2-&gt;3)-, alpha-(2-&gt;6)-, alpha-(2-&gt;8)- glycosidic linkages of terminal sialic acid residues in oligosaccharides, glycoproteins, glycolipids, colominic acid and synthetic substrates.</text>
        <dbReference type="EC" id="3.2.1.18"/>
    </reaction>
</comment>
<dbReference type="Gene3D" id="2.40.220.10">
    <property type="entry name" value="Intramolecular Trans-sialidase, Domain 3"/>
    <property type="match status" value="1"/>
</dbReference>
<evidence type="ECO:0000256" key="1">
    <source>
        <dbReference type="ARBA" id="ARBA00000427"/>
    </source>
</evidence>
<evidence type="ECO:0000256" key="3">
    <source>
        <dbReference type="ARBA" id="ARBA00012733"/>
    </source>
</evidence>
<dbReference type="AlphaFoldDB" id="A0A239ZCC9"/>
<evidence type="ECO:0000256" key="2">
    <source>
        <dbReference type="ARBA" id="ARBA00009348"/>
    </source>
</evidence>
<dbReference type="GO" id="GO:0005737">
    <property type="term" value="C:cytoplasm"/>
    <property type="evidence" value="ECO:0007669"/>
    <property type="project" value="TreeGrafter"/>
</dbReference>
<feature type="domain" description="Sialidase" evidence="5">
    <location>
        <begin position="208"/>
        <end position="375"/>
    </location>
</feature>
<keyword evidence="4" id="KW-0732">Signal</keyword>
<dbReference type="RefSeq" id="WP_095088067.1">
    <property type="nucleotide sequence ID" value="NZ_BMDM01000005.1"/>
</dbReference>
<feature type="signal peptide" evidence="4">
    <location>
        <begin position="1"/>
        <end position="19"/>
    </location>
</feature>
<keyword evidence="6" id="KW-0326">Glycosidase</keyword>
<evidence type="ECO:0000259" key="5">
    <source>
        <dbReference type="Pfam" id="PF13088"/>
    </source>
</evidence>
<keyword evidence="7" id="KW-1185">Reference proteome</keyword>
<sequence length="476" mass="53382">MIKKLFISFTLTSVLSINAINIDALAVEKEEVATHIFNTDTFNTQAYRIPALLTTSSGVTYAGADVRFGGGADSPNNIDSGLIQSNNSGKSWMNTQFTFHFDDYPDQPTKNVTDSASTIDSQLVEGHNNRIFTFVDMFKSGIGYPNTEVGSGYTLLENKKYLRLTNNDNEEFYVKEGKVYDKNNKLTNFKVDNEFNLLKDNIKVSNIFYKNSTLTVDNTSFICMKYSDDNGKTWSSPEILNKNLKTDDMKFFGTSPGNGITIKNGKNKDRIVVPIYYTSTKSKTENAAVLFSDDNGQTWNRGETPNKNRIGGESKISESQIVEMPNGQLKMFSRTPGKTAISTSFDGGETWDPNVELIDELISDKNAGVQTSVINYSKKYNKKNIIIFSNPASYNRENGTIRIGQINNIGRYANGEPKYEIDWISKKAVFKGAFGYSSLTELPNHKIGILYEENHNQPSTNYLAFKSYTLEQLMNK</sequence>
<dbReference type="KEGG" id="sste:SAMEA4384403_1390"/>
<dbReference type="InterPro" id="IPR026856">
    <property type="entry name" value="Sialidase_fam"/>
</dbReference>
<dbReference type="GO" id="GO:0009313">
    <property type="term" value="P:oligosaccharide catabolic process"/>
    <property type="evidence" value="ECO:0007669"/>
    <property type="project" value="TreeGrafter"/>
</dbReference>
<dbReference type="GO" id="GO:0006689">
    <property type="term" value="P:ganglioside catabolic process"/>
    <property type="evidence" value="ECO:0007669"/>
    <property type="project" value="TreeGrafter"/>
</dbReference>
<name>A0A239ZCC9_9STAP</name>
<dbReference type="SUPFAM" id="SSF50939">
    <property type="entry name" value="Sialidases"/>
    <property type="match status" value="1"/>
</dbReference>
<evidence type="ECO:0000256" key="4">
    <source>
        <dbReference type="SAM" id="SignalP"/>
    </source>
</evidence>
<dbReference type="Pfam" id="PF13088">
    <property type="entry name" value="BNR_2"/>
    <property type="match status" value="1"/>
</dbReference>
<keyword evidence="6" id="KW-0378">Hydrolase</keyword>
<dbReference type="GO" id="GO:0016020">
    <property type="term" value="C:membrane"/>
    <property type="evidence" value="ECO:0007669"/>
    <property type="project" value="TreeGrafter"/>
</dbReference>
<gene>
    <name evidence="6" type="primary">nanA_2</name>
    <name evidence="6" type="ORF">SAMEA4384403_01390</name>
</gene>
<dbReference type="GO" id="GO:0004308">
    <property type="term" value="F:exo-alpha-sialidase activity"/>
    <property type="evidence" value="ECO:0007669"/>
    <property type="project" value="UniProtKB-EC"/>
</dbReference>
<dbReference type="EMBL" id="LT906462">
    <property type="protein sequence ID" value="SNV68384.1"/>
    <property type="molecule type" value="Genomic_DNA"/>
</dbReference>
<dbReference type="InterPro" id="IPR036278">
    <property type="entry name" value="Sialidase_sf"/>
</dbReference>
<dbReference type="EC" id="3.2.1.18" evidence="3"/>
<organism evidence="6 7">
    <name type="scientific">Mammaliicoccus stepanovicii</name>
    <dbReference type="NCBI Taxonomy" id="643214"/>
    <lineage>
        <taxon>Bacteria</taxon>
        <taxon>Bacillati</taxon>
        <taxon>Bacillota</taxon>
        <taxon>Bacilli</taxon>
        <taxon>Bacillales</taxon>
        <taxon>Staphylococcaceae</taxon>
        <taxon>Mammaliicoccus</taxon>
    </lineage>
</organism>
<dbReference type="InterPro" id="IPR011040">
    <property type="entry name" value="Sialidase"/>
</dbReference>